<dbReference type="EMBL" id="SUNJ01011854">
    <property type="protein sequence ID" value="TPP58570.1"/>
    <property type="molecule type" value="Genomic_DNA"/>
</dbReference>
<name>A0A504YLA6_FASGI</name>
<comment type="caution">
    <text evidence="2">The sequence shown here is derived from an EMBL/GenBank/DDBJ whole genome shotgun (WGS) entry which is preliminary data.</text>
</comment>
<evidence type="ECO:0000256" key="1">
    <source>
        <dbReference type="SAM" id="MobiDB-lite"/>
    </source>
</evidence>
<reference evidence="2 3" key="1">
    <citation type="submission" date="2019-04" db="EMBL/GenBank/DDBJ databases">
        <title>Annotation for the trematode Fasciola gigantica.</title>
        <authorList>
            <person name="Choi Y.-J."/>
        </authorList>
    </citation>
    <scope>NUCLEOTIDE SEQUENCE [LARGE SCALE GENOMIC DNA]</scope>
    <source>
        <strain evidence="2">Uganda_cow_1</strain>
    </source>
</reference>
<keyword evidence="3" id="KW-1185">Reference proteome</keyword>
<proteinExistence type="predicted"/>
<evidence type="ECO:0000313" key="3">
    <source>
        <dbReference type="Proteomes" id="UP000316759"/>
    </source>
</evidence>
<sequence>MKKILNNVFQTFVVTESLPDNAAAGVHHSWIEGRNKTKWVRVSPHPSYRSLWETETVRTRTTIVLRISDPSDEQPWLKRMSRNEDSDTTPPPSLDGMSTISAQDSPSQPLSDKEHVYSALVNS</sequence>
<evidence type="ECO:0000313" key="2">
    <source>
        <dbReference type="EMBL" id="TPP58570.1"/>
    </source>
</evidence>
<feature type="compositionally biased region" description="Polar residues" evidence="1">
    <location>
        <begin position="96"/>
        <end position="110"/>
    </location>
</feature>
<organism evidence="2 3">
    <name type="scientific">Fasciola gigantica</name>
    <name type="common">Giant liver fluke</name>
    <dbReference type="NCBI Taxonomy" id="46835"/>
    <lineage>
        <taxon>Eukaryota</taxon>
        <taxon>Metazoa</taxon>
        <taxon>Spiralia</taxon>
        <taxon>Lophotrochozoa</taxon>
        <taxon>Platyhelminthes</taxon>
        <taxon>Trematoda</taxon>
        <taxon>Digenea</taxon>
        <taxon>Plagiorchiida</taxon>
        <taxon>Echinostomata</taxon>
        <taxon>Echinostomatoidea</taxon>
        <taxon>Fasciolidae</taxon>
        <taxon>Fasciola</taxon>
    </lineage>
</organism>
<accession>A0A504YLA6</accession>
<protein>
    <submittedName>
        <fullName evidence="2">Uncharacterized protein</fullName>
    </submittedName>
</protein>
<feature type="region of interest" description="Disordered" evidence="1">
    <location>
        <begin position="74"/>
        <end position="123"/>
    </location>
</feature>
<dbReference type="Proteomes" id="UP000316759">
    <property type="component" value="Unassembled WGS sequence"/>
</dbReference>
<gene>
    <name evidence="2" type="ORF">FGIG_08852</name>
</gene>
<dbReference type="AlphaFoldDB" id="A0A504YLA6"/>